<dbReference type="PANTHER" id="PTHR47354">
    <property type="entry name" value="NADH OXIDOREDUCTASE HCR"/>
    <property type="match status" value="1"/>
</dbReference>
<dbReference type="GO" id="GO:0051537">
    <property type="term" value="F:2 iron, 2 sulfur cluster binding"/>
    <property type="evidence" value="ECO:0007669"/>
    <property type="project" value="UniProtKB-KW"/>
</dbReference>
<dbReference type="InterPro" id="IPR017938">
    <property type="entry name" value="Riboflavin_synthase-like_b-brl"/>
</dbReference>
<dbReference type="InterPro" id="IPR050415">
    <property type="entry name" value="MRET"/>
</dbReference>
<evidence type="ECO:0000256" key="8">
    <source>
        <dbReference type="ARBA" id="ARBA00023014"/>
    </source>
</evidence>
<dbReference type="GO" id="GO:0016491">
    <property type="term" value="F:oxidoreductase activity"/>
    <property type="evidence" value="ECO:0007669"/>
    <property type="project" value="UniProtKB-KW"/>
</dbReference>
<dbReference type="InterPro" id="IPR008333">
    <property type="entry name" value="Cbr1-like_FAD-bd_dom"/>
</dbReference>
<evidence type="ECO:0000256" key="4">
    <source>
        <dbReference type="ARBA" id="ARBA00022723"/>
    </source>
</evidence>
<dbReference type="PRINTS" id="PR00371">
    <property type="entry name" value="FPNCR"/>
</dbReference>
<dbReference type="Gene3D" id="3.40.50.80">
    <property type="entry name" value="Nucleotide-binding domain of ferredoxin-NADP reductase (FNR) module"/>
    <property type="match status" value="1"/>
</dbReference>
<protein>
    <submittedName>
        <fullName evidence="10">Flavin-dependent oxidoreductase</fullName>
    </submittedName>
</protein>
<keyword evidence="5" id="KW-0274">FAD</keyword>
<keyword evidence="11" id="KW-1185">Reference proteome</keyword>
<gene>
    <name evidence="10" type="ORF">EDD79_103831</name>
</gene>
<keyword evidence="2" id="KW-0285">Flavoprotein</keyword>
<dbReference type="InterPro" id="IPR001709">
    <property type="entry name" value="Flavoprot_Pyr_Nucl_cyt_Rdtase"/>
</dbReference>
<dbReference type="SUPFAM" id="SSF63380">
    <property type="entry name" value="Riboflavin synthase domain-like"/>
    <property type="match status" value="1"/>
</dbReference>
<dbReference type="InterPro" id="IPR001433">
    <property type="entry name" value="OxRdtase_FAD/NAD-bd"/>
</dbReference>
<name>A0A4R2T7B0_9FIRM</name>
<keyword evidence="6" id="KW-0560">Oxidoreductase</keyword>
<comment type="cofactor">
    <cofactor evidence="1">
        <name>FAD</name>
        <dbReference type="ChEBI" id="CHEBI:57692"/>
    </cofactor>
</comment>
<keyword evidence="3" id="KW-0001">2Fe-2S</keyword>
<reference evidence="10 11" key="1">
    <citation type="submission" date="2019-03" db="EMBL/GenBank/DDBJ databases">
        <title>Genomic Encyclopedia of Type Strains, Phase IV (KMG-IV): sequencing the most valuable type-strain genomes for metagenomic binning, comparative biology and taxonomic classification.</title>
        <authorList>
            <person name="Goeker M."/>
        </authorList>
    </citation>
    <scope>NUCLEOTIDE SEQUENCE [LARGE SCALE GENOMIC DNA]</scope>
    <source>
        <strain evidence="10 11">DSM 100013</strain>
    </source>
</reference>
<keyword evidence="4" id="KW-0479">Metal-binding</keyword>
<dbReference type="PANTHER" id="PTHR47354:SF8">
    <property type="entry name" value="1,2-PHENYLACETYL-COA EPOXIDASE, SUBUNIT E"/>
    <property type="match status" value="1"/>
</dbReference>
<dbReference type="SUPFAM" id="SSF52343">
    <property type="entry name" value="Ferredoxin reductase-like, C-terminal NADP-linked domain"/>
    <property type="match status" value="1"/>
</dbReference>
<dbReference type="PROSITE" id="PS51384">
    <property type="entry name" value="FAD_FR"/>
    <property type="match status" value="1"/>
</dbReference>
<evidence type="ECO:0000256" key="6">
    <source>
        <dbReference type="ARBA" id="ARBA00023002"/>
    </source>
</evidence>
<organism evidence="10 11">
    <name type="scientific">Serpentinicella alkaliphila</name>
    <dbReference type="NCBI Taxonomy" id="1734049"/>
    <lineage>
        <taxon>Bacteria</taxon>
        <taxon>Bacillati</taxon>
        <taxon>Bacillota</taxon>
        <taxon>Clostridia</taxon>
        <taxon>Peptostreptococcales</taxon>
        <taxon>Natronincolaceae</taxon>
        <taxon>Serpentinicella</taxon>
    </lineage>
</organism>
<dbReference type="EMBL" id="SLYC01000038">
    <property type="protein sequence ID" value="TCP99029.1"/>
    <property type="molecule type" value="Genomic_DNA"/>
</dbReference>
<accession>A0A4R2T7B0</accession>
<dbReference type="InterPro" id="IPR039261">
    <property type="entry name" value="FNR_nucleotide-bd"/>
</dbReference>
<evidence type="ECO:0000256" key="3">
    <source>
        <dbReference type="ARBA" id="ARBA00022714"/>
    </source>
</evidence>
<keyword evidence="8" id="KW-0411">Iron-sulfur</keyword>
<dbReference type="RefSeq" id="WP_132849302.1">
    <property type="nucleotide sequence ID" value="NZ_CP058648.1"/>
</dbReference>
<evidence type="ECO:0000313" key="10">
    <source>
        <dbReference type="EMBL" id="TCP99029.1"/>
    </source>
</evidence>
<comment type="caution">
    <text evidence="10">The sequence shown here is derived from an EMBL/GenBank/DDBJ whole genome shotgun (WGS) entry which is preliminary data.</text>
</comment>
<evidence type="ECO:0000259" key="9">
    <source>
        <dbReference type="PROSITE" id="PS51384"/>
    </source>
</evidence>
<dbReference type="OrthoDB" id="9801223at2"/>
<dbReference type="GO" id="GO:0050660">
    <property type="term" value="F:flavin adenine dinucleotide binding"/>
    <property type="evidence" value="ECO:0007669"/>
    <property type="project" value="TreeGrafter"/>
</dbReference>
<dbReference type="InterPro" id="IPR017927">
    <property type="entry name" value="FAD-bd_FR_type"/>
</dbReference>
<evidence type="ECO:0000313" key="11">
    <source>
        <dbReference type="Proteomes" id="UP000295504"/>
    </source>
</evidence>
<sequence>MDTIKNYLSIFKKHEIYLIDKYREVGDIYTFVFDMKKPISWKAGQHGIFTINHIKVNRPTRAFSIASTPYEGHIKISMKISGNPSDFKKSLLDLELGKKILMRGPIGSLYTQSQKPLLFIAGGIGITPYRALIKERILKSADFSNDIQLLYMDSREEFIYVEELDNASKESSIKIRYIAKRDDLNLEIEKFVEEHRNEAEYFIVGPKTMIKSIEALLRSKEIGKRNIKKDTFIGY</sequence>
<evidence type="ECO:0000256" key="7">
    <source>
        <dbReference type="ARBA" id="ARBA00023004"/>
    </source>
</evidence>
<dbReference type="CDD" id="cd00322">
    <property type="entry name" value="FNR_like"/>
    <property type="match status" value="1"/>
</dbReference>
<dbReference type="PRINTS" id="PR00410">
    <property type="entry name" value="PHEHYDRXLASE"/>
</dbReference>
<proteinExistence type="predicted"/>
<dbReference type="Pfam" id="PF00175">
    <property type="entry name" value="NAD_binding_1"/>
    <property type="match status" value="1"/>
</dbReference>
<evidence type="ECO:0000256" key="5">
    <source>
        <dbReference type="ARBA" id="ARBA00022827"/>
    </source>
</evidence>
<evidence type="ECO:0000256" key="2">
    <source>
        <dbReference type="ARBA" id="ARBA00022630"/>
    </source>
</evidence>
<keyword evidence="7" id="KW-0408">Iron</keyword>
<feature type="domain" description="FAD-binding FR-type" evidence="9">
    <location>
        <begin position="11"/>
        <end position="112"/>
    </location>
</feature>
<dbReference type="Proteomes" id="UP000295504">
    <property type="component" value="Unassembled WGS sequence"/>
</dbReference>
<dbReference type="AlphaFoldDB" id="A0A4R2T7B0"/>
<evidence type="ECO:0000256" key="1">
    <source>
        <dbReference type="ARBA" id="ARBA00001974"/>
    </source>
</evidence>
<dbReference type="Gene3D" id="2.40.30.10">
    <property type="entry name" value="Translation factors"/>
    <property type="match status" value="1"/>
</dbReference>
<dbReference type="Pfam" id="PF00970">
    <property type="entry name" value="FAD_binding_6"/>
    <property type="match status" value="1"/>
</dbReference>
<dbReference type="GO" id="GO:0046872">
    <property type="term" value="F:metal ion binding"/>
    <property type="evidence" value="ECO:0007669"/>
    <property type="project" value="UniProtKB-KW"/>
</dbReference>